<keyword evidence="2" id="KW-0472">Membrane</keyword>
<feature type="transmembrane region" description="Helical" evidence="2">
    <location>
        <begin position="111"/>
        <end position="130"/>
    </location>
</feature>
<gene>
    <name evidence="4" type="ORF">MAR_013961</name>
</gene>
<protein>
    <recommendedName>
        <fullName evidence="3">Chitin-binding type-2 domain-containing protein</fullName>
    </recommendedName>
</protein>
<dbReference type="InterPro" id="IPR036508">
    <property type="entry name" value="Chitin-bd_dom_sf"/>
</dbReference>
<sequence length="467" mass="52770">MSAHKEVPNQHLDGSKTEDTFKKVPVQVYGAQRNVDTPDSQYNKNGAKSMRDLYSESRAKQEPGYEDLAFGQNDSKQGARSMREVYGGNEKKQGPGYEHLTFEKVCCLKCGVFISCVCVLIAAIVMLVYFKSNSSGDADKLGSVYTTKSPITTAKPVATCEPLPVNLQDKMEIRCLDLTYIDRIHTVVVKPPPYMNEGRNITMAIGETNNTSWIPEIDIAKDLFMVHGPDATCSSSGIYTLYFYKDDGDVLFYTRNLNVTVISEVKRVNISLSQQITTDNTTDFTIGCSTNSGCEQSFVDFFAEINKEEQYLRGVNFTCTITYNDYDGYSVSCIGVIPEFLLAQFERITCKPRSRLLDDLDEDELTKLEQEFELKECDLLTHCGYECTKDIEDYFAVDSYRCDIFHRCVGRRVYTSYCSPGTFFDPRPENCACKHRQEVTWCRQDGAISPDSPVPKETCANQMIPRK</sequence>
<evidence type="ECO:0000256" key="2">
    <source>
        <dbReference type="SAM" id="Phobius"/>
    </source>
</evidence>
<dbReference type="PROSITE" id="PS50940">
    <property type="entry name" value="CHIT_BIND_II"/>
    <property type="match status" value="1"/>
</dbReference>
<dbReference type="Pfam" id="PF01607">
    <property type="entry name" value="CBM_14"/>
    <property type="match status" value="1"/>
</dbReference>
<evidence type="ECO:0000259" key="3">
    <source>
        <dbReference type="PROSITE" id="PS50940"/>
    </source>
</evidence>
<proteinExistence type="predicted"/>
<dbReference type="Proteomes" id="UP001164746">
    <property type="component" value="Chromosome 15"/>
</dbReference>
<keyword evidence="2" id="KW-0812">Transmembrane</keyword>
<dbReference type="InterPro" id="IPR002557">
    <property type="entry name" value="Chitin-bd_dom"/>
</dbReference>
<feature type="compositionally biased region" description="Polar residues" evidence="1">
    <location>
        <begin position="34"/>
        <end position="46"/>
    </location>
</feature>
<reference evidence="4" key="1">
    <citation type="submission" date="2022-11" db="EMBL/GenBank/DDBJ databases">
        <title>Centuries of genome instability and evolution in soft-shell clam transmissible cancer (bioRxiv).</title>
        <authorList>
            <person name="Hart S.F.M."/>
            <person name="Yonemitsu M.A."/>
            <person name="Giersch R.M."/>
            <person name="Beal B.F."/>
            <person name="Arriagada G."/>
            <person name="Davis B.W."/>
            <person name="Ostrander E.A."/>
            <person name="Goff S.P."/>
            <person name="Metzger M.J."/>
        </authorList>
    </citation>
    <scope>NUCLEOTIDE SEQUENCE</scope>
    <source>
        <strain evidence="4">MELC-2E11</strain>
        <tissue evidence="4">Siphon/mantle</tissue>
    </source>
</reference>
<dbReference type="EMBL" id="CP111026">
    <property type="protein sequence ID" value="WAR28257.1"/>
    <property type="molecule type" value="Genomic_DNA"/>
</dbReference>
<dbReference type="SUPFAM" id="SSF57625">
    <property type="entry name" value="Invertebrate chitin-binding proteins"/>
    <property type="match status" value="1"/>
</dbReference>
<name>A0ABY7G4K6_MYAAR</name>
<evidence type="ECO:0000256" key="1">
    <source>
        <dbReference type="SAM" id="MobiDB-lite"/>
    </source>
</evidence>
<feature type="region of interest" description="Disordered" evidence="1">
    <location>
        <begin position="1"/>
        <end position="21"/>
    </location>
</feature>
<keyword evidence="2" id="KW-1133">Transmembrane helix</keyword>
<accession>A0ABY7G4K6</accession>
<feature type="compositionally biased region" description="Basic and acidic residues" evidence="1">
    <location>
        <begin position="49"/>
        <end position="63"/>
    </location>
</feature>
<organism evidence="4 5">
    <name type="scientific">Mya arenaria</name>
    <name type="common">Soft-shell clam</name>
    <dbReference type="NCBI Taxonomy" id="6604"/>
    <lineage>
        <taxon>Eukaryota</taxon>
        <taxon>Metazoa</taxon>
        <taxon>Spiralia</taxon>
        <taxon>Lophotrochozoa</taxon>
        <taxon>Mollusca</taxon>
        <taxon>Bivalvia</taxon>
        <taxon>Autobranchia</taxon>
        <taxon>Heteroconchia</taxon>
        <taxon>Euheterodonta</taxon>
        <taxon>Imparidentia</taxon>
        <taxon>Neoheterodontei</taxon>
        <taxon>Myida</taxon>
        <taxon>Myoidea</taxon>
        <taxon>Myidae</taxon>
        <taxon>Mya</taxon>
    </lineage>
</organism>
<evidence type="ECO:0000313" key="4">
    <source>
        <dbReference type="EMBL" id="WAR28257.1"/>
    </source>
</evidence>
<evidence type="ECO:0000313" key="5">
    <source>
        <dbReference type="Proteomes" id="UP001164746"/>
    </source>
</evidence>
<keyword evidence="5" id="KW-1185">Reference proteome</keyword>
<feature type="region of interest" description="Disordered" evidence="1">
    <location>
        <begin position="33"/>
        <end position="80"/>
    </location>
</feature>
<feature type="domain" description="Chitin-binding type-2" evidence="3">
    <location>
        <begin position="384"/>
        <end position="444"/>
    </location>
</feature>